<keyword evidence="4" id="KW-1185">Reference proteome</keyword>
<name>A0ABD0ZNM6_CARAN</name>
<dbReference type="PROSITE" id="PS50104">
    <property type="entry name" value="TIR"/>
    <property type="match status" value="1"/>
</dbReference>
<evidence type="ECO:0000259" key="2">
    <source>
        <dbReference type="PROSITE" id="PS50104"/>
    </source>
</evidence>
<organism evidence="3 4">
    <name type="scientific">Cardamine amara subsp. amara</name>
    <dbReference type="NCBI Taxonomy" id="228776"/>
    <lineage>
        <taxon>Eukaryota</taxon>
        <taxon>Viridiplantae</taxon>
        <taxon>Streptophyta</taxon>
        <taxon>Embryophyta</taxon>
        <taxon>Tracheophyta</taxon>
        <taxon>Spermatophyta</taxon>
        <taxon>Magnoliopsida</taxon>
        <taxon>eudicotyledons</taxon>
        <taxon>Gunneridae</taxon>
        <taxon>Pentapetalae</taxon>
        <taxon>rosids</taxon>
        <taxon>malvids</taxon>
        <taxon>Brassicales</taxon>
        <taxon>Brassicaceae</taxon>
        <taxon>Cardamineae</taxon>
        <taxon>Cardamine</taxon>
    </lineage>
</organism>
<dbReference type="Pfam" id="PF01582">
    <property type="entry name" value="TIR"/>
    <property type="match status" value="1"/>
</dbReference>
<dbReference type="FunFam" id="3.40.50.10140:FF:000007">
    <property type="entry name" value="Disease resistance protein (TIR-NBS-LRR class)"/>
    <property type="match status" value="1"/>
</dbReference>
<sequence length="161" mass="18446">MVGSSSSSSTVEEPPPQNQVFINFRGEELRNGFISHLVTALESNNINVFIDMYEKKGQKLKVLLERIVQSRIALVILSMKYTESDWCLRELAMIKNRVDEGKLVAIPIFYKLDPSTVEGLRGDFGDAFRDLVESDKLKKKEWKEALKWIPSLIGITVEERR</sequence>
<gene>
    <name evidence="3" type="ORF">V5N11_029967</name>
</gene>
<evidence type="ECO:0000313" key="3">
    <source>
        <dbReference type="EMBL" id="KAL1192069.1"/>
    </source>
</evidence>
<evidence type="ECO:0000256" key="1">
    <source>
        <dbReference type="ARBA" id="ARBA00023027"/>
    </source>
</evidence>
<proteinExistence type="predicted"/>
<dbReference type="AlphaFoldDB" id="A0ABD0ZNM6"/>
<keyword evidence="1" id="KW-0520">NAD</keyword>
<protein>
    <submittedName>
        <fullName evidence="3">Disease resistance protein RPS4B</fullName>
    </submittedName>
</protein>
<evidence type="ECO:0000313" key="4">
    <source>
        <dbReference type="Proteomes" id="UP001558713"/>
    </source>
</evidence>
<dbReference type="SUPFAM" id="SSF52200">
    <property type="entry name" value="Toll/Interleukin receptor TIR domain"/>
    <property type="match status" value="1"/>
</dbReference>
<feature type="domain" description="TIR" evidence="2">
    <location>
        <begin position="16"/>
        <end position="161"/>
    </location>
</feature>
<reference evidence="3 4" key="1">
    <citation type="submission" date="2024-04" db="EMBL/GenBank/DDBJ databases">
        <title>Genome assembly C_amara_ONT_v2.</title>
        <authorList>
            <person name="Yant L."/>
            <person name="Moore C."/>
            <person name="Slenker M."/>
        </authorList>
    </citation>
    <scope>NUCLEOTIDE SEQUENCE [LARGE SCALE GENOMIC DNA]</scope>
    <source>
        <tissue evidence="3">Leaf</tissue>
    </source>
</reference>
<dbReference type="EMBL" id="JBANAX010000833">
    <property type="protein sequence ID" value="KAL1192069.1"/>
    <property type="molecule type" value="Genomic_DNA"/>
</dbReference>
<dbReference type="InterPro" id="IPR035897">
    <property type="entry name" value="Toll_tir_struct_dom_sf"/>
</dbReference>
<dbReference type="Proteomes" id="UP001558713">
    <property type="component" value="Unassembled WGS sequence"/>
</dbReference>
<dbReference type="Gene3D" id="3.40.50.10140">
    <property type="entry name" value="Toll/interleukin-1 receptor homology (TIR) domain"/>
    <property type="match status" value="1"/>
</dbReference>
<dbReference type="PANTHER" id="PTHR32009:SF109">
    <property type="entry name" value="TOLL-INTERLEUKIN-RESISTANCE (TIR) DOMAIN FAMILY PROTEIN"/>
    <property type="match status" value="1"/>
</dbReference>
<dbReference type="SMART" id="SM00255">
    <property type="entry name" value="TIR"/>
    <property type="match status" value="1"/>
</dbReference>
<accession>A0ABD0ZNM6</accession>
<dbReference type="InterPro" id="IPR000157">
    <property type="entry name" value="TIR_dom"/>
</dbReference>
<dbReference type="PANTHER" id="PTHR32009">
    <property type="entry name" value="TMV RESISTANCE PROTEIN N-LIKE"/>
    <property type="match status" value="1"/>
</dbReference>
<comment type="caution">
    <text evidence="3">The sequence shown here is derived from an EMBL/GenBank/DDBJ whole genome shotgun (WGS) entry which is preliminary data.</text>
</comment>